<proteinExistence type="predicted"/>
<accession>A0AAD4NIC2</accession>
<dbReference type="GO" id="GO:0005652">
    <property type="term" value="C:nuclear lamina"/>
    <property type="evidence" value="ECO:0007669"/>
    <property type="project" value="TreeGrafter"/>
</dbReference>
<feature type="coiled-coil region" evidence="5">
    <location>
        <begin position="299"/>
        <end position="347"/>
    </location>
</feature>
<reference evidence="8" key="1">
    <citation type="submission" date="2022-01" db="EMBL/GenBank/DDBJ databases">
        <title>Genome Sequence Resource for Two Populations of Ditylenchus destructor, the Migratory Endoparasitic Phytonematode.</title>
        <authorList>
            <person name="Zhang H."/>
            <person name="Lin R."/>
            <person name="Xie B."/>
        </authorList>
    </citation>
    <scope>NUCLEOTIDE SEQUENCE</scope>
    <source>
        <strain evidence="8">BazhouSP</strain>
    </source>
</reference>
<evidence type="ECO:0000256" key="5">
    <source>
        <dbReference type="SAM" id="Coils"/>
    </source>
</evidence>
<dbReference type="GO" id="GO:0031507">
    <property type="term" value="P:heterochromatin formation"/>
    <property type="evidence" value="ECO:0007669"/>
    <property type="project" value="TreeGrafter"/>
</dbReference>
<dbReference type="GO" id="GO:0090435">
    <property type="term" value="P:protein localization to nuclear envelope"/>
    <property type="evidence" value="ECO:0007669"/>
    <property type="project" value="TreeGrafter"/>
</dbReference>
<dbReference type="GO" id="GO:0005200">
    <property type="term" value="F:structural constituent of cytoskeleton"/>
    <property type="evidence" value="ECO:0007669"/>
    <property type="project" value="TreeGrafter"/>
</dbReference>
<dbReference type="AlphaFoldDB" id="A0AAD4NIC2"/>
<keyword evidence="4" id="KW-0539">Nucleus</keyword>
<evidence type="ECO:0000313" key="9">
    <source>
        <dbReference type="Proteomes" id="UP001201812"/>
    </source>
</evidence>
<dbReference type="GO" id="GO:0005882">
    <property type="term" value="C:intermediate filament"/>
    <property type="evidence" value="ECO:0007669"/>
    <property type="project" value="UniProtKB-KW"/>
</dbReference>
<dbReference type="EMBL" id="JAKKPZ010000002">
    <property type="protein sequence ID" value="KAI1726235.1"/>
    <property type="molecule type" value="Genomic_DNA"/>
</dbReference>
<dbReference type="Gene3D" id="1.20.5.1160">
    <property type="entry name" value="Vasodilator-stimulated phosphoprotein"/>
    <property type="match status" value="1"/>
</dbReference>
<comment type="caution">
    <text evidence="8">The sequence shown here is derived from an EMBL/GenBank/DDBJ whole genome shotgun (WGS) entry which is preliminary data.</text>
</comment>
<evidence type="ECO:0000256" key="4">
    <source>
        <dbReference type="ARBA" id="ARBA00023242"/>
    </source>
</evidence>
<dbReference type="Proteomes" id="UP001201812">
    <property type="component" value="Unassembled WGS sequence"/>
</dbReference>
<dbReference type="PANTHER" id="PTHR45721:SF11">
    <property type="entry name" value="LAMIN DM0-RELATED"/>
    <property type="match status" value="1"/>
</dbReference>
<evidence type="ECO:0000256" key="6">
    <source>
        <dbReference type="SAM" id="MobiDB-lite"/>
    </source>
</evidence>
<dbReference type="Gene3D" id="1.20.5.170">
    <property type="match status" value="1"/>
</dbReference>
<dbReference type="PANTHER" id="PTHR45721">
    <property type="entry name" value="LAMIN DM0-RELATED"/>
    <property type="match status" value="1"/>
</dbReference>
<keyword evidence="9" id="KW-1185">Reference proteome</keyword>
<feature type="compositionally biased region" description="Basic residues" evidence="6">
    <location>
        <begin position="1"/>
        <end position="10"/>
    </location>
</feature>
<evidence type="ECO:0000256" key="1">
    <source>
        <dbReference type="ARBA" id="ARBA00004123"/>
    </source>
</evidence>
<dbReference type="Gene3D" id="2.60.40.1260">
    <property type="entry name" value="Lamin Tail domain"/>
    <property type="match status" value="1"/>
</dbReference>
<feature type="region of interest" description="Disordered" evidence="6">
    <location>
        <begin position="1"/>
        <end position="48"/>
    </location>
</feature>
<dbReference type="SUPFAM" id="SSF74853">
    <property type="entry name" value="Lamin A/C globular tail domain"/>
    <property type="match status" value="1"/>
</dbReference>
<dbReference type="Gene3D" id="1.20.5.500">
    <property type="entry name" value="Single helix bin"/>
    <property type="match status" value="1"/>
</dbReference>
<dbReference type="SUPFAM" id="SSF64593">
    <property type="entry name" value="Intermediate filament protein, coiled coil region"/>
    <property type="match status" value="2"/>
</dbReference>
<sequence>MQSLFKKPKSVRSTTELKTEVGSDTSSGSPSSASMGGTRLARKQEKEQLSGLNDRLANYIERVRNLENENAHLHVQIEEVESVERRDREVIVIRYESKIADLRKELEQIRHEKTKLEMERSKDLGMRNEYRSENAKLNKKLQEADKQLAHLTAELDHYKSMHTNAVAAKNTAEKENKDLKADLADYKVKSHTLREQYENEALLRSDIQNQLKIRQEDLDQVKKQLTEEMNELRKKRHVEISSFTTEVENRYNDKLHEQLKQMRADFDTRIAENRAEVDDLYRTKLTEASEYAARNRALASEAREEAARYRLKVKELEGTLDGHDESLQQLNLRIKDLERLLKEEKDLSNMRRMQSDERICSLENEIAKMMTEYQDLMDIKIQLDTELLAYQKLLEGEENRLNINVSRQSNTSNNSLLGVIQPTIRRAIKRRRLGRFSLGQLFHSNGNISSTGDSTDVIEIDEIDANGKFVKIVNNSDSLKSIGGWTLVCIGDAVRADLYNGDKESVSWKQCVVEGVEYDQKGLAEITKSMNLNSPRQSPHVSMSTERTPCASIFQSDPFVTFQQQSRLTGLCRDFSVRSLPMLCFAAHRFSAADISPAKFVQCNVLVMSVLGL</sequence>
<gene>
    <name evidence="8" type="ORF">DdX_02941</name>
</gene>
<organism evidence="8 9">
    <name type="scientific">Ditylenchus destructor</name>
    <dbReference type="NCBI Taxonomy" id="166010"/>
    <lineage>
        <taxon>Eukaryota</taxon>
        <taxon>Metazoa</taxon>
        <taxon>Ecdysozoa</taxon>
        <taxon>Nematoda</taxon>
        <taxon>Chromadorea</taxon>
        <taxon>Rhabditida</taxon>
        <taxon>Tylenchina</taxon>
        <taxon>Tylenchomorpha</taxon>
        <taxon>Sphaerularioidea</taxon>
        <taxon>Anguinidae</taxon>
        <taxon>Anguininae</taxon>
        <taxon>Ditylenchus</taxon>
    </lineage>
</organism>
<name>A0AAD4NIC2_9BILA</name>
<dbReference type="InterPro" id="IPR036415">
    <property type="entry name" value="Lamin_tail_dom_sf"/>
</dbReference>
<dbReference type="GO" id="GO:0007097">
    <property type="term" value="P:nuclear migration"/>
    <property type="evidence" value="ECO:0007669"/>
    <property type="project" value="TreeGrafter"/>
</dbReference>
<keyword evidence="2" id="KW-0403">Intermediate filament</keyword>
<evidence type="ECO:0000256" key="3">
    <source>
        <dbReference type="ARBA" id="ARBA00023054"/>
    </source>
</evidence>
<dbReference type="GO" id="GO:0051664">
    <property type="term" value="P:nuclear pore localization"/>
    <property type="evidence" value="ECO:0007669"/>
    <property type="project" value="TreeGrafter"/>
</dbReference>
<feature type="compositionally biased region" description="Low complexity" evidence="6">
    <location>
        <begin position="22"/>
        <end position="37"/>
    </location>
</feature>
<dbReference type="GO" id="GO:0006998">
    <property type="term" value="P:nuclear envelope organization"/>
    <property type="evidence" value="ECO:0007669"/>
    <property type="project" value="TreeGrafter"/>
</dbReference>
<keyword evidence="3 5" id="KW-0175">Coiled coil</keyword>
<comment type="subcellular location">
    <subcellularLocation>
        <location evidence="1">Nucleus</location>
    </subcellularLocation>
</comment>
<dbReference type="SMART" id="SM01391">
    <property type="entry name" value="Filament"/>
    <property type="match status" value="1"/>
</dbReference>
<dbReference type="Pfam" id="PF00038">
    <property type="entry name" value="Filament"/>
    <property type="match status" value="1"/>
</dbReference>
<evidence type="ECO:0000256" key="2">
    <source>
        <dbReference type="ARBA" id="ARBA00022754"/>
    </source>
</evidence>
<dbReference type="InterPro" id="IPR039008">
    <property type="entry name" value="IF_rod_dom"/>
</dbReference>
<feature type="domain" description="IF rod" evidence="7">
    <location>
        <begin position="45"/>
        <end position="401"/>
    </location>
</feature>
<evidence type="ECO:0000259" key="7">
    <source>
        <dbReference type="PROSITE" id="PS51842"/>
    </source>
</evidence>
<evidence type="ECO:0000313" key="8">
    <source>
        <dbReference type="EMBL" id="KAI1726235.1"/>
    </source>
</evidence>
<dbReference type="PROSITE" id="PS51842">
    <property type="entry name" value="IF_ROD_2"/>
    <property type="match status" value="1"/>
</dbReference>
<protein>
    <submittedName>
        <fullName evidence="8">Intermediate filament protein domain-containing protein</fullName>
    </submittedName>
</protein>